<dbReference type="Gene3D" id="1.10.3720.10">
    <property type="entry name" value="MetI-like"/>
    <property type="match status" value="1"/>
</dbReference>
<dbReference type="NCBIfam" id="TIGR01726">
    <property type="entry name" value="HEQRo_perm_3TM"/>
    <property type="match status" value="1"/>
</dbReference>
<comment type="similarity">
    <text evidence="2">Belongs to the binding-protein-dependent transport system permease family. HisMQ subfamily.</text>
</comment>
<dbReference type="EMBL" id="AFOY02000015">
    <property type="protein sequence ID" value="EXF93067.1"/>
    <property type="molecule type" value="Genomic_DNA"/>
</dbReference>
<evidence type="ECO:0000256" key="1">
    <source>
        <dbReference type="ARBA" id="ARBA00004429"/>
    </source>
</evidence>
<keyword evidence="9 10" id="KW-0472">Membrane</keyword>
<evidence type="ECO:0000256" key="7">
    <source>
        <dbReference type="ARBA" id="ARBA00022970"/>
    </source>
</evidence>
<comment type="caution">
    <text evidence="12">The sequence shown here is derived from an EMBL/GenBank/DDBJ whole genome shotgun (WGS) entry which is preliminary data.</text>
</comment>
<dbReference type="AlphaFoldDB" id="A0A010T6H7"/>
<dbReference type="eggNOG" id="COG4215">
    <property type="taxonomic scope" value="Bacteria"/>
</dbReference>
<evidence type="ECO:0000256" key="5">
    <source>
        <dbReference type="ARBA" id="ARBA00022519"/>
    </source>
</evidence>
<evidence type="ECO:0000259" key="11">
    <source>
        <dbReference type="PROSITE" id="PS50928"/>
    </source>
</evidence>
<evidence type="ECO:0000313" key="12">
    <source>
        <dbReference type="EMBL" id="EXF93067.1"/>
    </source>
</evidence>
<dbReference type="GO" id="GO:0006865">
    <property type="term" value="P:amino acid transport"/>
    <property type="evidence" value="ECO:0007669"/>
    <property type="project" value="UniProtKB-KW"/>
</dbReference>
<sequence length="240" mass="25875">MDTLQMLSFGNAGWGLALLKAAGMTLSLTLVSLLIGAVFGSLVAAAKLSHRRSLRWLGDSYSVLFRGVPELLVIYLFYFGGATVVSAVGHWFGATGYIDMPPFAVGALAVGLLSGSYQAEVYRGAFLAVPRGELEAALAIGMGRAMRFRRVLIPQVLRYALPGLGNVWQMTLKDSALISVIGLIELMRASLMAAGSTRQYFTFYIIGGIGYLLLTGLSGRIFGIAEARVHRTQRRSPIQH</sequence>
<dbReference type="CDD" id="cd06261">
    <property type="entry name" value="TM_PBP2"/>
    <property type="match status" value="1"/>
</dbReference>
<evidence type="ECO:0000256" key="9">
    <source>
        <dbReference type="ARBA" id="ARBA00023136"/>
    </source>
</evidence>
<keyword evidence="6 10" id="KW-0812">Transmembrane</keyword>
<evidence type="ECO:0000256" key="6">
    <source>
        <dbReference type="ARBA" id="ARBA00022692"/>
    </source>
</evidence>
<feature type="transmembrane region" description="Helical" evidence="10">
    <location>
        <begin position="72"/>
        <end position="94"/>
    </location>
</feature>
<dbReference type="PANTHER" id="PTHR30133">
    <property type="entry name" value="CATIONIC AMINO ACID TRANSPORTER, MEMBRANE COMPONENT"/>
    <property type="match status" value="1"/>
</dbReference>
<dbReference type="InterPro" id="IPR051613">
    <property type="entry name" value="ABC_transp_permease_HisMQ"/>
</dbReference>
<dbReference type="SUPFAM" id="SSF161098">
    <property type="entry name" value="MetI-like"/>
    <property type="match status" value="1"/>
</dbReference>
<dbReference type="GO" id="GO:0022857">
    <property type="term" value="F:transmembrane transporter activity"/>
    <property type="evidence" value="ECO:0007669"/>
    <property type="project" value="InterPro"/>
</dbReference>
<dbReference type="RefSeq" id="WP_019690704.1">
    <property type="nucleotide sequence ID" value="NZ_AFOY02000015.1"/>
</dbReference>
<dbReference type="InterPro" id="IPR035906">
    <property type="entry name" value="MetI-like_sf"/>
</dbReference>
<comment type="subcellular location">
    <subcellularLocation>
        <location evidence="1">Cell inner membrane</location>
        <topology evidence="1">Multi-pass membrane protein</topology>
    </subcellularLocation>
    <subcellularLocation>
        <location evidence="10">Cell membrane</location>
        <topology evidence="10">Multi-pass membrane protein</topology>
    </subcellularLocation>
</comment>
<evidence type="ECO:0000256" key="4">
    <source>
        <dbReference type="ARBA" id="ARBA00022475"/>
    </source>
</evidence>
<keyword evidence="8 10" id="KW-1133">Transmembrane helix</keyword>
<dbReference type="PATRIC" id="fig|1042209.11.peg.3376"/>
<organism evidence="12 13">
    <name type="scientific">Pseudomonas fluorescens HK44</name>
    <dbReference type="NCBI Taxonomy" id="1042209"/>
    <lineage>
        <taxon>Bacteria</taxon>
        <taxon>Pseudomonadati</taxon>
        <taxon>Pseudomonadota</taxon>
        <taxon>Gammaproteobacteria</taxon>
        <taxon>Pseudomonadales</taxon>
        <taxon>Pseudomonadaceae</taxon>
        <taxon>Pseudomonas</taxon>
    </lineage>
</organism>
<gene>
    <name evidence="12" type="ORF">HK44_005070</name>
</gene>
<dbReference type="InterPro" id="IPR010065">
    <property type="entry name" value="AA_ABC_transptr_permease_3TM"/>
</dbReference>
<feature type="domain" description="ABC transmembrane type-1" evidence="11">
    <location>
        <begin position="22"/>
        <end position="222"/>
    </location>
</feature>
<feature type="transmembrane region" description="Helical" evidence="10">
    <location>
        <begin position="12"/>
        <end position="45"/>
    </location>
</feature>
<keyword evidence="5" id="KW-0997">Cell inner membrane</keyword>
<dbReference type="PROSITE" id="PS50928">
    <property type="entry name" value="ABC_TM1"/>
    <property type="match status" value="1"/>
</dbReference>
<evidence type="ECO:0000256" key="8">
    <source>
        <dbReference type="ARBA" id="ARBA00022989"/>
    </source>
</evidence>
<name>A0A010T6H7_PSEFL</name>
<dbReference type="InterPro" id="IPR000515">
    <property type="entry name" value="MetI-like"/>
</dbReference>
<protein>
    <submittedName>
        <fullName evidence="12">ABC transporter permease</fullName>
    </submittedName>
</protein>
<dbReference type="Proteomes" id="UP000022611">
    <property type="component" value="Unassembled WGS sequence"/>
</dbReference>
<reference evidence="12 13" key="1">
    <citation type="journal article" date="2011" name="J. Bacteriol.">
        <title>Draft genome sequence of the polycyclic aromatic hydrocarbon-degrading, genetically engineered bioluminescent bioreporter Pseudomonas fluorescens HK44.</title>
        <authorList>
            <person name="Chauhan A."/>
            <person name="Layton A.C."/>
            <person name="Williams D.E."/>
            <person name="Smartt A.E."/>
            <person name="Ripp S."/>
            <person name="Karpinets T.V."/>
            <person name="Brown S.D."/>
            <person name="Sayler G.S."/>
        </authorList>
    </citation>
    <scope>NUCLEOTIDE SEQUENCE [LARGE SCALE GENOMIC DNA]</scope>
    <source>
        <strain evidence="12 13">HK44</strain>
    </source>
</reference>
<dbReference type="PANTHER" id="PTHR30133:SF2">
    <property type="entry name" value="ARGININE ABC TRANSPORTER PERMEASE PROTEIN ARTQ"/>
    <property type="match status" value="1"/>
</dbReference>
<evidence type="ECO:0000256" key="2">
    <source>
        <dbReference type="ARBA" id="ARBA00010072"/>
    </source>
</evidence>
<keyword evidence="7" id="KW-0029">Amino-acid transport</keyword>
<dbReference type="HOGENOM" id="CLU_019602_1_4_6"/>
<evidence type="ECO:0000313" key="13">
    <source>
        <dbReference type="Proteomes" id="UP000022611"/>
    </source>
</evidence>
<evidence type="ECO:0000256" key="3">
    <source>
        <dbReference type="ARBA" id="ARBA00022448"/>
    </source>
</evidence>
<feature type="transmembrane region" description="Helical" evidence="10">
    <location>
        <begin position="201"/>
        <end position="225"/>
    </location>
</feature>
<keyword evidence="3 10" id="KW-0813">Transport</keyword>
<dbReference type="GO" id="GO:0043190">
    <property type="term" value="C:ATP-binding cassette (ABC) transporter complex"/>
    <property type="evidence" value="ECO:0007669"/>
    <property type="project" value="InterPro"/>
</dbReference>
<proteinExistence type="inferred from homology"/>
<evidence type="ECO:0000256" key="10">
    <source>
        <dbReference type="RuleBase" id="RU363032"/>
    </source>
</evidence>
<dbReference type="OrthoDB" id="7026155at2"/>
<keyword evidence="4" id="KW-1003">Cell membrane</keyword>
<dbReference type="Pfam" id="PF00528">
    <property type="entry name" value="BPD_transp_1"/>
    <property type="match status" value="1"/>
</dbReference>
<accession>A0A010T6H7</accession>